<name>G0UUM7_TRYCI</name>
<accession>G0UUM7</accession>
<protein>
    <submittedName>
        <fullName evidence="2">Uncharacterized protein</fullName>
    </submittedName>
</protein>
<feature type="compositionally biased region" description="Basic and acidic residues" evidence="1">
    <location>
        <begin position="14"/>
        <end position="30"/>
    </location>
</feature>
<feature type="region of interest" description="Disordered" evidence="1">
    <location>
        <begin position="129"/>
        <end position="164"/>
    </location>
</feature>
<dbReference type="EMBL" id="HE575322">
    <property type="protein sequence ID" value="CCC93091.1"/>
    <property type="molecule type" value="Genomic_DNA"/>
</dbReference>
<evidence type="ECO:0000313" key="2">
    <source>
        <dbReference type="EMBL" id="CCC93091.1"/>
    </source>
</evidence>
<dbReference type="AlphaFoldDB" id="G0UUM7"/>
<feature type="compositionally biased region" description="Basic and acidic residues" evidence="1">
    <location>
        <begin position="132"/>
        <end position="143"/>
    </location>
</feature>
<evidence type="ECO:0000256" key="1">
    <source>
        <dbReference type="SAM" id="MobiDB-lite"/>
    </source>
</evidence>
<proteinExistence type="predicted"/>
<dbReference type="VEuPathDB" id="TriTrypDB:TcIL3000_9_4950"/>
<reference evidence="2" key="1">
    <citation type="journal article" date="2012" name="Proc. Natl. Acad. Sci. U.S.A.">
        <title>Antigenic diversity is generated by distinct evolutionary mechanisms in African trypanosome species.</title>
        <authorList>
            <person name="Jackson A.P."/>
            <person name="Berry A."/>
            <person name="Aslett M."/>
            <person name="Allison H.C."/>
            <person name="Burton P."/>
            <person name="Vavrova-Anderson J."/>
            <person name="Brown R."/>
            <person name="Browne H."/>
            <person name="Corton N."/>
            <person name="Hauser H."/>
            <person name="Gamble J."/>
            <person name="Gilderthorp R."/>
            <person name="Marcello L."/>
            <person name="McQuillan J."/>
            <person name="Otto T.D."/>
            <person name="Quail M.A."/>
            <person name="Sanders M.J."/>
            <person name="van Tonder A."/>
            <person name="Ginger M.L."/>
            <person name="Field M.C."/>
            <person name="Barry J.D."/>
            <person name="Hertz-Fowler C."/>
            <person name="Berriman M."/>
        </authorList>
    </citation>
    <scope>NUCLEOTIDE SEQUENCE</scope>
    <source>
        <strain evidence="2">IL3000</strain>
    </source>
</reference>
<organism evidence="2">
    <name type="scientific">Trypanosoma congolense (strain IL3000)</name>
    <dbReference type="NCBI Taxonomy" id="1068625"/>
    <lineage>
        <taxon>Eukaryota</taxon>
        <taxon>Discoba</taxon>
        <taxon>Euglenozoa</taxon>
        <taxon>Kinetoplastea</taxon>
        <taxon>Metakinetoplastina</taxon>
        <taxon>Trypanosomatida</taxon>
        <taxon>Trypanosomatidae</taxon>
        <taxon>Trypanosoma</taxon>
        <taxon>Nannomonas</taxon>
    </lineage>
</organism>
<gene>
    <name evidence="2" type="ORF">TCIL3000_9_4950</name>
</gene>
<feature type="compositionally biased region" description="Basic and acidic residues" evidence="1">
    <location>
        <begin position="153"/>
        <end position="163"/>
    </location>
</feature>
<feature type="region of interest" description="Disordered" evidence="1">
    <location>
        <begin position="14"/>
        <end position="57"/>
    </location>
</feature>
<sequence>MMFTMTGALSESHIDALIRDDEQRRSRRPPEVMSQCRVESQQAEEDSLPQLNPEGMLSGLPCEALSLDDEAMLLEEYKKQRESSKSSFTVCTSRNATLPPPYYSGPVLTLSTKGPYTRFEVLSTLPPVRPNFDAKKKREESRSKYYPRPVRQKFSEQGEEGKTRSSLWLWKRSMGLLREDEESNVVS</sequence>